<proteinExistence type="predicted"/>
<organism evidence="2 3">
    <name type="scientific">Haematococcus lacustris</name>
    <name type="common">Green alga</name>
    <name type="synonym">Haematococcus pluvialis</name>
    <dbReference type="NCBI Taxonomy" id="44745"/>
    <lineage>
        <taxon>Eukaryota</taxon>
        <taxon>Viridiplantae</taxon>
        <taxon>Chlorophyta</taxon>
        <taxon>core chlorophytes</taxon>
        <taxon>Chlorophyceae</taxon>
        <taxon>CS clade</taxon>
        <taxon>Chlamydomonadales</taxon>
        <taxon>Haematococcaceae</taxon>
        <taxon>Haematococcus</taxon>
    </lineage>
</organism>
<evidence type="ECO:0000313" key="3">
    <source>
        <dbReference type="Proteomes" id="UP000485058"/>
    </source>
</evidence>
<dbReference type="PANTHER" id="PTHR33418:SF1">
    <property type="entry name" value="HELICASE-ASSOCIATED DOMAIN-CONTAINING PROTEIN"/>
    <property type="match status" value="1"/>
</dbReference>
<feature type="domain" description="Helicase-associated" evidence="1">
    <location>
        <begin position="19"/>
        <end position="81"/>
    </location>
</feature>
<evidence type="ECO:0000259" key="1">
    <source>
        <dbReference type="Pfam" id="PF03457"/>
    </source>
</evidence>
<evidence type="ECO:0000313" key="2">
    <source>
        <dbReference type="EMBL" id="GFH32311.1"/>
    </source>
</evidence>
<sequence>MTRRQQQLQALGFEWDEDQADWMRWFRELAAFHAASGHSSPAPLAQGVDLYLINWCSVQRIARRSRVLAEGRIALLDQLGFDWTGADPLS</sequence>
<comment type="caution">
    <text evidence="2">The sequence shown here is derived from an EMBL/GenBank/DDBJ whole genome shotgun (WGS) entry which is preliminary data.</text>
</comment>
<gene>
    <name evidence="2" type="ORF">HaLaN_31509</name>
</gene>
<name>A0A6A0AJ61_HAELA</name>
<dbReference type="Gene3D" id="6.10.140.530">
    <property type="match status" value="1"/>
</dbReference>
<dbReference type="PANTHER" id="PTHR33418">
    <property type="entry name" value="HELICASE-ASSOCIATED"/>
    <property type="match status" value="1"/>
</dbReference>
<dbReference type="EMBL" id="BLLF01006501">
    <property type="protein sequence ID" value="GFH32311.1"/>
    <property type="molecule type" value="Genomic_DNA"/>
</dbReference>
<protein>
    <recommendedName>
        <fullName evidence="1">Helicase-associated domain-containing protein</fullName>
    </recommendedName>
</protein>
<accession>A0A6A0AJ61</accession>
<dbReference type="InterPro" id="IPR005114">
    <property type="entry name" value="Helicase_assoc"/>
</dbReference>
<dbReference type="Proteomes" id="UP000485058">
    <property type="component" value="Unassembled WGS sequence"/>
</dbReference>
<keyword evidence="3" id="KW-1185">Reference proteome</keyword>
<reference evidence="2 3" key="1">
    <citation type="submission" date="2020-02" db="EMBL/GenBank/DDBJ databases">
        <title>Draft genome sequence of Haematococcus lacustris strain NIES-144.</title>
        <authorList>
            <person name="Morimoto D."/>
            <person name="Nakagawa S."/>
            <person name="Yoshida T."/>
            <person name="Sawayama S."/>
        </authorList>
    </citation>
    <scope>NUCLEOTIDE SEQUENCE [LARGE SCALE GENOMIC DNA]</scope>
    <source>
        <strain evidence="2 3">NIES-144</strain>
    </source>
</reference>
<dbReference type="Pfam" id="PF03457">
    <property type="entry name" value="HA"/>
    <property type="match status" value="1"/>
</dbReference>
<dbReference type="AlphaFoldDB" id="A0A6A0AJ61"/>